<dbReference type="VEuPathDB" id="VectorBase:LLOJ005716"/>
<feature type="region of interest" description="Disordered" evidence="1">
    <location>
        <begin position="387"/>
        <end position="413"/>
    </location>
</feature>
<proteinExistence type="predicted"/>
<feature type="region of interest" description="Disordered" evidence="1">
    <location>
        <begin position="1138"/>
        <end position="1159"/>
    </location>
</feature>
<dbReference type="EnsemblMetazoa" id="LLOJ005716-RA">
    <property type="protein sequence ID" value="LLOJ005716-PA"/>
    <property type="gene ID" value="LLOJ005716"/>
</dbReference>
<feature type="region of interest" description="Disordered" evidence="1">
    <location>
        <begin position="726"/>
        <end position="758"/>
    </location>
</feature>
<feature type="region of interest" description="Disordered" evidence="1">
    <location>
        <begin position="52"/>
        <end position="72"/>
    </location>
</feature>
<feature type="compositionally biased region" description="Polar residues" evidence="1">
    <location>
        <begin position="640"/>
        <end position="654"/>
    </location>
</feature>
<feature type="region of interest" description="Disordered" evidence="1">
    <location>
        <begin position="1223"/>
        <end position="1258"/>
    </location>
</feature>
<feature type="region of interest" description="Disordered" evidence="1">
    <location>
        <begin position="639"/>
        <end position="713"/>
    </location>
</feature>
<accession>A0A1B0CM28</accession>
<organism evidence="2 3">
    <name type="scientific">Lutzomyia longipalpis</name>
    <name type="common">Sand fly</name>
    <dbReference type="NCBI Taxonomy" id="7200"/>
    <lineage>
        <taxon>Eukaryota</taxon>
        <taxon>Metazoa</taxon>
        <taxon>Ecdysozoa</taxon>
        <taxon>Arthropoda</taxon>
        <taxon>Hexapoda</taxon>
        <taxon>Insecta</taxon>
        <taxon>Pterygota</taxon>
        <taxon>Neoptera</taxon>
        <taxon>Endopterygota</taxon>
        <taxon>Diptera</taxon>
        <taxon>Nematocera</taxon>
        <taxon>Psychodoidea</taxon>
        <taxon>Psychodidae</taxon>
        <taxon>Lutzomyia</taxon>
        <taxon>Lutzomyia</taxon>
    </lineage>
</organism>
<feature type="compositionally biased region" description="Polar residues" evidence="1">
    <location>
        <begin position="670"/>
        <end position="680"/>
    </location>
</feature>
<evidence type="ECO:0000256" key="1">
    <source>
        <dbReference type="SAM" id="MobiDB-lite"/>
    </source>
</evidence>
<feature type="compositionally biased region" description="Polar residues" evidence="1">
    <location>
        <begin position="1236"/>
        <end position="1251"/>
    </location>
</feature>
<feature type="compositionally biased region" description="Basic and acidic residues" evidence="1">
    <location>
        <begin position="930"/>
        <end position="939"/>
    </location>
</feature>
<dbReference type="VEuPathDB" id="VectorBase:LLONM1_003850"/>
<evidence type="ECO:0000313" key="3">
    <source>
        <dbReference type="Proteomes" id="UP000092461"/>
    </source>
</evidence>
<dbReference type="EMBL" id="AJWK01018092">
    <property type="status" value="NOT_ANNOTATED_CDS"/>
    <property type="molecule type" value="Genomic_DNA"/>
</dbReference>
<dbReference type="EMBL" id="AJWK01018089">
    <property type="status" value="NOT_ANNOTATED_CDS"/>
    <property type="molecule type" value="Genomic_DNA"/>
</dbReference>
<protein>
    <submittedName>
        <fullName evidence="2">Uncharacterized protein</fullName>
    </submittedName>
</protein>
<name>A0A1B0CM28_LUTLO</name>
<dbReference type="Proteomes" id="UP000092461">
    <property type="component" value="Unassembled WGS sequence"/>
</dbReference>
<feature type="compositionally biased region" description="Basic and acidic residues" evidence="1">
    <location>
        <begin position="11"/>
        <end position="24"/>
    </location>
</feature>
<dbReference type="EMBL" id="AJWK01018088">
    <property type="status" value="NOT_ANNOTATED_CDS"/>
    <property type="molecule type" value="Genomic_DNA"/>
</dbReference>
<dbReference type="EMBL" id="AJWK01018090">
    <property type="status" value="NOT_ANNOTATED_CDS"/>
    <property type="molecule type" value="Genomic_DNA"/>
</dbReference>
<evidence type="ECO:0000313" key="2">
    <source>
        <dbReference type="EnsemblMetazoa" id="LLOJ005716-PA"/>
    </source>
</evidence>
<feature type="compositionally biased region" description="Basic and acidic residues" evidence="1">
    <location>
        <begin position="58"/>
        <end position="67"/>
    </location>
</feature>
<feature type="compositionally biased region" description="Basic residues" evidence="1">
    <location>
        <begin position="1"/>
        <end position="10"/>
    </location>
</feature>
<dbReference type="EMBL" id="AJWK01018091">
    <property type="status" value="NOT_ANNOTATED_CDS"/>
    <property type="molecule type" value="Genomic_DNA"/>
</dbReference>
<feature type="compositionally biased region" description="Basic residues" evidence="1">
    <location>
        <begin position="213"/>
        <end position="235"/>
    </location>
</feature>
<feature type="region of interest" description="Disordered" evidence="1">
    <location>
        <begin position="1"/>
        <end position="24"/>
    </location>
</feature>
<feature type="region of interest" description="Disordered" evidence="1">
    <location>
        <begin position="908"/>
        <end position="941"/>
    </location>
</feature>
<feature type="compositionally biased region" description="Basic and acidic residues" evidence="1">
    <location>
        <begin position="797"/>
        <end position="818"/>
    </location>
</feature>
<feature type="compositionally biased region" description="Basic and acidic residues" evidence="1">
    <location>
        <begin position="109"/>
        <end position="129"/>
    </location>
</feature>
<feature type="compositionally biased region" description="Low complexity" evidence="1">
    <location>
        <begin position="739"/>
        <end position="748"/>
    </location>
</feature>
<feature type="region of interest" description="Disordered" evidence="1">
    <location>
        <begin position="99"/>
        <end position="153"/>
    </location>
</feature>
<feature type="compositionally biased region" description="Pro residues" evidence="1">
    <location>
        <begin position="700"/>
        <end position="709"/>
    </location>
</feature>
<feature type="compositionally biased region" description="Basic and acidic residues" evidence="1">
    <location>
        <begin position="289"/>
        <end position="303"/>
    </location>
</feature>
<keyword evidence="3" id="KW-1185">Reference proteome</keyword>
<dbReference type="EMBL" id="AJWK01018087">
    <property type="status" value="NOT_ANNOTATED_CDS"/>
    <property type="molecule type" value="Genomic_DNA"/>
</dbReference>
<feature type="compositionally biased region" description="Basic residues" evidence="1">
    <location>
        <begin position="393"/>
        <end position="405"/>
    </location>
</feature>
<feature type="region of interest" description="Disordered" evidence="1">
    <location>
        <begin position="195"/>
        <end position="303"/>
    </location>
</feature>
<reference evidence="2" key="1">
    <citation type="submission" date="2020-05" db="UniProtKB">
        <authorList>
            <consortium name="EnsemblMetazoa"/>
        </authorList>
    </citation>
    <scope>IDENTIFICATION</scope>
    <source>
        <strain evidence="2">Jacobina</strain>
    </source>
</reference>
<feature type="region of interest" description="Disordered" evidence="1">
    <location>
        <begin position="781"/>
        <end position="819"/>
    </location>
</feature>
<sequence length="1330" mass="147971">MSTERHGRRWNGHEPRSGSSEKENFVVVEKNCSKSPRPPLPDLIPIRKSTAAVVKNPKNRDGNHDGKCWTPNPMECQRQNQMVEEEKISICDKALRDDKEKRRKNGTTKGKECDEKFLENGARNDDGVGERMASSGSSRRDNNELRCGGWEVHPTEPSVNPVFLWVVQDDTEIISVRCEDYDRRNRIRLTKTSNGTWKATPRTQSDDSVEVMRRRKKKKKKERKKHRKEKKRKKKKDDGEMLGMSVLGQVGSAHELEESSRGSGGGDDDGEKLETTMVLGRGAGAAADEMDRGDCCTSEGKDGDELSLQQQQQQDDVVVQQVQEQEDYAVHGAHGNEQATQHSLGESVYETFEVDTVANCVQNSSCKDTPEEPSLLQQDQHILFASSPTTSPKYHHKGHHTHQQHPSRSPVGAEKTKEEVIEEKFLPFMCKSITEDDAQHSFKQESFADNLNVTTELIDTIREIAVTNTEDLDLTDHCEENTMTGAELLDSLIEHSCEVNNISELIDTIREIAVTNTEDLDLTDHCEENTMTGAELLDSLIEHSCEVNNISGHIDDVKQQTPCDVEDDYNEEDELLLDSEPVANIISRLSDSPKCLSFTESGEIETILESGNIFKGTEQTLDDLSLTIKELTETKFMGSEANQKNMSDLTSLLSPDSCAEEMPKDLSCKTAGSQQQQHRSPSPARPTSRGSDTIQSPQPSGLPPIPPSPDTFSQQHRLMQTLPVFPKVSTGRTGGQDGGQQQQQQQQQPEPLNLGVCRKSASPTVSCSEEAKNLLSDLTSGEENLLSSEPVRKRHKSDSYRLDDPKGGHVDKSGKDPDPLTQLRLLMSNSEWKVPNTLLVPKDRLNAVLASPAREIPLLLTTRPELRLPEAFAFPSILQDPDILVVSLNQLETILEKQEELFKVKDTPEVGHQKKQPPPQPQQTTKFPQSHHEIPERQRHAAAQAQMPAAGKFDMDPGTLNLFNQMLWLPYLQNQLRSSQNMGDFMKAPNLRNMPGTFPDLLMLLAAQNNLNTAMPPNFLGCQNPLEFALWQEAMLQESNMNIQQLQRLNAERQGATKKYTPKQNLPKMSPYQQKSTHPMHCMTNPLGNLRFPGTGGGHMGAQKAATSPFATSPTYSQQRSCGGANIPAHMKNSLSFAHPQSHAHQPAKKTQHQQMNSFPGHFPGATGYTKADYDAVNQQMQKAKEDERRHKYQAYQEARNKGAQCQSLLNLLNPQLGGVFQQQQHHEEKAKHATNAETQAVSSQAQTVTQPKLKVKSGQHLLDPAAMQRRLLTTDELSEVGSTTSMSDDGSDANSALWHPLFGSPPKSAGSGGGYVSPWQWTTVTIAGE</sequence>
<dbReference type="EMBL" id="AJWK01018093">
    <property type="status" value="NOT_ANNOTATED_CDS"/>
    <property type="molecule type" value="Genomic_DNA"/>
</dbReference>